<dbReference type="InterPro" id="IPR038331">
    <property type="entry name" value="DisA_sf"/>
</dbReference>
<protein>
    <submittedName>
        <fullName evidence="7">DNA integrity scanning protein DisA</fullName>
    </submittedName>
</protein>
<dbReference type="NCBIfam" id="NF010009">
    <property type="entry name" value="PRK13482.1"/>
    <property type="match status" value="1"/>
</dbReference>
<dbReference type="Gene3D" id="1.10.150.20">
    <property type="entry name" value="5' to 3' exonuclease, C-terminal subdomain"/>
    <property type="match status" value="1"/>
</dbReference>
<evidence type="ECO:0000256" key="3">
    <source>
        <dbReference type="ARBA" id="ARBA00022695"/>
    </source>
</evidence>
<sequence>MPRARLRQYQRLLAPGTPLREGLDRILHGRTGALVVLGHNAKVAQLSSGGFHLDVEYTPQSLRELAKMDGAIVLSTDLSRIVAAGVHLVPSGDYPSAETGTRHRSADQTAQAAAVPVATVSSSMSTISLFLDGKRHVLETSSQMISRANQTIATLASFVARLDNVIGQFNSLEVSEQVTIRDLVQVAHRYEMTRRLSAETQFHVDTLGVEGRLIALQHAELVASIEGLADLLVADYAHALSDPDTFTLNNLRNFSPDELLSAQLVADRMGFGPQVYLETPLKTRGVRLLTDVGRLPQALVTKLVDRFELQELFGASVSDLLGIDGIGAARARFTRDALLRITEAAYSRPDTAG</sequence>
<dbReference type="InterPro" id="IPR036888">
    <property type="entry name" value="DNA_integrity_DisA_N_sf"/>
</dbReference>
<gene>
    <name evidence="7" type="primary">disA</name>
    <name evidence="7" type="ORF">EAX62_00235</name>
</gene>
<keyword evidence="2" id="KW-0808">Transferase</keyword>
<evidence type="ECO:0000256" key="1">
    <source>
        <dbReference type="ARBA" id="ARBA00000877"/>
    </source>
</evidence>
<dbReference type="Proteomes" id="UP000275256">
    <property type="component" value="Unassembled WGS sequence"/>
</dbReference>
<dbReference type="Gene3D" id="3.40.1700.10">
    <property type="entry name" value="DNA integrity scanning protein, DisA, N-terminal domain"/>
    <property type="match status" value="1"/>
</dbReference>
<proteinExistence type="predicted"/>
<dbReference type="Gene3D" id="1.20.1260.110">
    <property type="entry name" value="DNA integrity scanning linker region"/>
    <property type="match status" value="1"/>
</dbReference>
<evidence type="ECO:0000259" key="6">
    <source>
        <dbReference type="PROSITE" id="PS51794"/>
    </source>
</evidence>
<comment type="caution">
    <text evidence="7">The sequence shown here is derived from an EMBL/GenBank/DDBJ whole genome shotgun (WGS) entry which is preliminary data.</text>
</comment>
<dbReference type="GO" id="GO:0106408">
    <property type="term" value="F:diadenylate cyclase activity"/>
    <property type="evidence" value="ECO:0007669"/>
    <property type="project" value="UniProtKB-EC"/>
</dbReference>
<evidence type="ECO:0000313" key="7">
    <source>
        <dbReference type="EMBL" id="RMB61149.1"/>
    </source>
</evidence>
<feature type="domain" description="DAC" evidence="6">
    <location>
        <begin position="3"/>
        <end position="141"/>
    </location>
</feature>
<accession>A0A3M0GJ62</accession>
<dbReference type="GO" id="GO:0005524">
    <property type="term" value="F:ATP binding"/>
    <property type="evidence" value="ECO:0007669"/>
    <property type="project" value="UniProtKB-KW"/>
</dbReference>
<organism evidence="7 8">
    <name type="scientific">Tessaracoccus antarcticus</name>
    <dbReference type="NCBI Taxonomy" id="2479848"/>
    <lineage>
        <taxon>Bacteria</taxon>
        <taxon>Bacillati</taxon>
        <taxon>Actinomycetota</taxon>
        <taxon>Actinomycetes</taxon>
        <taxon>Propionibacteriales</taxon>
        <taxon>Propionibacteriaceae</taxon>
        <taxon>Tessaracoccus</taxon>
    </lineage>
</organism>
<keyword evidence="4" id="KW-0547">Nucleotide-binding</keyword>
<dbReference type="InterPro" id="IPR003390">
    <property type="entry name" value="DNA_integrity_scan_DisA_N"/>
</dbReference>
<evidence type="ECO:0000256" key="5">
    <source>
        <dbReference type="ARBA" id="ARBA00022840"/>
    </source>
</evidence>
<dbReference type="EMBL" id="REFW01000001">
    <property type="protein sequence ID" value="RMB61149.1"/>
    <property type="molecule type" value="Genomic_DNA"/>
</dbReference>
<name>A0A3M0GJ62_9ACTN</name>
<evidence type="ECO:0000256" key="2">
    <source>
        <dbReference type="ARBA" id="ARBA00022679"/>
    </source>
</evidence>
<dbReference type="OrthoDB" id="41841at2"/>
<dbReference type="PANTHER" id="PTHR34185">
    <property type="entry name" value="DIADENYLATE CYCLASE"/>
    <property type="match status" value="1"/>
</dbReference>
<keyword evidence="8" id="KW-1185">Reference proteome</keyword>
<dbReference type="PANTHER" id="PTHR34185:SF3">
    <property type="entry name" value="DNA INTEGRITY SCANNING PROTEIN DISA"/>
    <property type="match status" value="1"/>
</dbReference>
<keyword evidence="3" id="KW-0548">Nucleotidyltransferase</keyword>
<dbReference type="AlphaFoldDB" id="A0A3M0GJ62"/>
<comment type="catalytic activity">
    <reaction evidence="1">
        <text>2 ATP = 3',3'-c-di-AMP + 2 diphosphate</text>
        <dbReference type="Rhea" id="RHEA:35655"/>
        <dbReference type="ChEBI" id="CHEBI:30616"/>
        <dbReference type="ChEBI" id="CHEBI:33019"/>
        <dbReference type="ChEBI" id="CHEBI:71500"/>
        <dbReference type="EC" id="2.7.7.85"/>
    </reaction>
</comment>
<dbReference type="RefSeq" id="WP_121899696.1">
    <property type="nucleotide sequence ID" value="NZ_REFW01000001.1"/>
</dbReference>
<dbReference type="InterPro" id="IPR018906">
    <property type="entry name" value="DNA_integrity_scan_DisA_link"/>
</dbReference>
<reference evidence="7 8" key="1">
    <citation type="submission" date="2018-10" db="EMBL/GenBank/DDBJ databases">
        <title>Tessaracoccus antarcticuss sp. nov., isolated from sediment.</title>
        <authorList>
            <person name="Zhou L.Y."/>
            <person name="Du Z.J."/>
        </authorList>
    </citation>
    <scope>NUCLEOTIDE SEQUENCE [LARGE SCALE GENOMIC DNA]</scope>
    <source>
        <strain evidence="7 8">JDX10</strain>
    </source>
</reference>
<dbReference type="InterPro" id="IPR050338">
    <property type="entry name" value="DisA"/>
</dbReference>
<dbReference type="PROSITE" id="PS51794">
    <property type="entry name" value="DAC"/>
    <property type="match status" value="1"/>
</dbReference>
<evidence type="ECO:0000256" key="4">
    <source>
        <dbReference type="ARBA" id="ARBA00022741"/>
    </source>
</evidence>
<keyword evidence="5" id="KW-0067">ATP-binding</keyword>
<dbReference type="SUPFAM" id="SSF143597">
    <property type="entry name" value="YojJ-like"/>
    <property type="match status" value="1"/>
</dbReference>
<evidence type="ECO:0000313" key="8">
    <source>
        <dbReference type="Proteomes" id="UP000275256"/>
    </source>
</evidence>
<dbReference type="GO" id="GO:0004016">
    <property type="term" value="F:adenylate cyclase activity"/>
    <property type="evidence" value="ECO:0007669"/>
    <property type="project" value="TreeGrafter"/>
</dbReference>
<dbReference type="Pfam" id="PF02457">
    <property type="entry name" value="DAC"/>
    <property type="match status" value="1"/>
</dbReference>
<dbReference type="Pfam" id="PF10635">
    <property type="entry name" value="DisA-linker"/>
    <property type="match status" value="1"/>
</dbReference>